<sequence length="592" mass="63487">MVSYSATNQPHRLQAEQAQRAAAAKAELARRLAEADAEQARRLAEADAEQARREAEVRAEQAEAQAALEAQAAKDEAECRQLELELLEQEGRGSQHPRSSAAPSVAGLPVVATEPPALVDVSRQTDESTTRTRQWLAQSQLHVPPVDTAPVGTLPPPAVRLQHPSRDDTRAVPHLPRITLEKFGGSAIEWPRWIALFKALVHDRADLTDVERLTYLQTHLTGPARESVRGMLCDASLYSTALGELEREFGDPSRVIHATMKRLLTARPVKDGDLSALTELSRELHTAVSVLQCLHYDHDLAAATNVTTVVPITVNGPAGSRTTNALLDLGSQITLITDDLCDRLGISGPTDKLVLSTLSGTQTTTSRRVSFAVEAVGGDGRAHRIRNAQTTPTLNVSAKVMDCTVAREAWPHLADLDLPSATHGPVEVLLGTDVIELIVPREVIEGPTGTPCAVRTLLGWTVTGRASERSVLDGEHVVNHARVSDKTSAVADLHTQKSSETTQWCHAAEPPGPADIFSRGGPGTDLAPGGPWIRGPAARSGPAALSDDDTRVTACVTERAEPVVNGSDFSSCLMDSGGLLRVGGRRWKRKNT</sequence>
<dbReference type="AlphaFoldDB" id="A0A6A4X0H6"/>
<dbReference type="InterPro" id="IPR005312">
    <property type="entry name" value="DUF1759"/>
</dbReference>
<proteinExistence type="predicted"/>
<evidence type="ECO:0000256" key="1">
    <source>
        <dbReference type="SAM" id="MobiDB-lite"/>
    </source>
</evidence>
<dbReference type="Pfam" id="PF03564">
    <property type="entry name" value="DUF1759"/>
    <property type="match status" value="1"/>
</dbReference>
<keyword evidence="3" id="KW-1185">Reference proteome</keyword>
<gene>
    <name evidence="2" type="ORF">FJT64_019374</name>
</gene>
<dbReference type="PANTHER" id="PTHR47331:SF5">
    <property type="entry name" value="RIBONUCLEASE H"/>
    <property type="match status" value="1"/>
</dbReference>
<protein>
    <submittedName>
        <fullName evidence="2">Uncharacterized protein</fullName>
    </submittedName>
</protein>
<dbReference type="Gene3D" id="2.40.70.10">
    <property type="entry name" value="Acid Proteases"/>
    <property type="match status" value="1"/>
</dbReference>
<dbReference type="Proteomes" id="UP000440578">
    <property type="component" value="Unassembled WGS sequence"/>
</dbReference>
<name>A0A6A4X0H6_AMPAM</name>
<dbReference type="Pfam" id="PF13650">
    <property type="entry name" value="Asp_protease_2"/>
    <property type="match status" value="1"/>
</dbReference>
<reference evidence="2 3" key="1">
    <citation type="submission" date="2019-07" db="EMBL/GenBank/DDBJ databases">
        <title>Draft genome assembly of a fouling barnacle, Amphibalanus amphitrite (Darwin, 1854): The first reference genome for Thecostraca.</title>
        <authorList>
            <person name="Kim W."/>
        </authorList>
    </citation>
    <scope>NUCLEOTIDE SEQUENCE [LARGE SCALE GENOMIC DNA]</scope>
    <source>
        <strain evidence="2">SNU_AA5</strain>
        <tissue evidence="2">Soma without cirri and trophi</tissue>
    </source>
</reference>
<evidence type="ECO:0000313" key="3">
    <source>
        <dbReference type="Proteomes" id="UP000440578"/>
    </source>
</evidence>
<accession>A0A6A4X0H6</accession>
<dbReference type="PANTHER" id="PTHR47331">
    <property type="entry name" value="PHD-TYPE DOMAIN-CONTAINING PROTEIN"/>
    <property type="match status" value="1"/>
</dbReference>
<dbReference type="InterPro" id="IPR021109">
    <property type="entry name" value="Peptidase_aspartic_dom_sf"/>
</dbReference>
<organism evidence="2 3">
    <name type="scientific">Amphibalanus amphitrite</name>
    <name type="common">Striped barnacle</name>
    <name type="synonym">Balanus amphitrite</name>
    <dbReference type="NCBI Taxonomy" id="1232801"/>
    <lineage>
        <taxon>Eukaryota</taxon>
        <taxon>Metazoa</taxon>
        <taxon>Ecdysozoa</taxon>
        <taxon>Arthropoda</taxon>
        <taxon>Crustacea</taxon>
        <taxon>Multicrustacea</taxon>
        <taxon>Cirripedia</taxon>
        <taxon>Thoracica</taxon>
        <taxon>Thoracicalcarea</taxon>
        <taxon>Balanomorpha</taxon>
        <taxon>Balanoidea</taxon>
        <taxon>Balanidae</taxon>
        <taxon>Amphibalaninae</taxon>
        <taxon>Amphibalanus</taxon>
    </lineage>
</organism>
<feature type="compositionally biased region" description="Polar residues" evidence="1">
    <location>
        <begin position="1"/>
        <end position="11"/>
    </location>
</feature>
<dbReference type="EMBL" id="VIIS01000391">
    <property type="protein sequence ID" value="KAF0309520.1"/>
    <property type="molecule type" value="Genomic_DNA"/>
</dbReference>
<comment type="caution">
    <text evidence="2">The sequence shown here is derived from an EMBL/GenBank/DDBJ whole genome shotgun (WGS) entry which is preliminary data.</text>
</comment>
<feature type="compositionally biased region" description="Low complexity" evidence="1">
    <location>
        <begin position="15"/>
        <end position="26"/>
    </location>
</feature>
<feature type="region of interest" description="Disordered" evidence="1">
    <location>
        <begin position="1"/>
        <end position="58"/>
    </location>
</feature>
<feature type="compositionally biased region" description="Basic and acidic residues" evidence="1">
    <location>
        <begin position="27"/>
        <end position="58"/>
    </location>
</feature>
<evidence type="ECO:0000313" key="2">
    <source>
        <dbReference type="EMBL" id="KAF0309520.1"/>
    </source>
</evidence>
<dbReference type="OrthoDB" id="5984724at2759"/>